<comment type="similarity">
    <text evidence="5">Belongs to the alanine racemase family.</text>
</comment>
<dbReference type="PANTHER" id="PTHR30511">
    <property type="entry name" value="ALANINE RACEMASE"/>
    <property type="match status" value="1"/>
</dbReference>
<dbReference type="CDD" id="cd00430">
    <property type="entry name" value="PLPDE_III_AR"/>
    <property type="match status" value="1"/>
</dbReference>
<dbReference type="EC" id="5.1.1.1" evidence="5"/>
<sequence>MAVEFPPRPTWADIDLNALLHNLRQAQRFFQPHQRALTVVKADAYGHGAVPVARCFQRAGVCDFAVATLEEAIELRDAGIDDALLVLGGCHPGQEKAFMAYNLMPALLDPQMALRLSAAAEQQGCRIPAHLKIDSGMGRVGFLPNLLRDFLPQLQQLKGLEIVGLMSHLACADELDSGVTLQQLERFRSVRQMLRDGGIVPRDIHISNSAGLSGWDVPEATLMRPGIMLYGGLPGPDFDDKLELRPVMHLRSCISQLRTLPKGSGVSYGHNFYTERDTRVAVLPIGYADGYNRLWSNRGQGILHGQKIPLIGRVCMDWIMFDVTDVPQAKVGDSITLLGFSEGLSILGDFWAEQLDTISYEVFCRIGSRVPRRYLGGPV</sequence>
<comment type="pathway">
    <text evidence="5">Amino-acid biosynthesis; D-alanine biosynthesis; D-alanine from L-alanine: step 1/1.</text>
</comment>
<dbReference type="InterPro" id="IPR020622">
    <property type="entry name" value="Ala_racemase_pyridoxalP-BS"/>
</dbReference>
<accession>A0A1M6E8Q9</accession>
<dbReference type="STRING" id="1122189.SAMN02745165_00984"/>
<keyword evidence="3 5" id="KW-0663">Pyridoxal phosphate</keyword>
<dbReference type="SUPFAM" id="SSF50621">
    <property type="entry name" value="Alanine racemase C-terminal domain-like"/>
    <property type="match status" value="1"/>
</dbReference>
<dbReference type="Gene3D" id="3.20.20.10">
    <property type="entry name" value="Alanine racemase"/>
    <property type="match status" value="1"/>
</dbReference>
<comment type="function">
    <text evidence="5">Catalyzes the interconversion of L-alanine and D-alanine. May also act on other amino acids.</text>
</comment>
<dbReference type="Gene3D" id="2.40.37.10">
    <property type="entry name" value="Lyase, Ornithine Decarboxylase, Chain A, domain 1"/>
    <property type="match status" value="1"/>
</dbReference>
<dbReference type="SUPFAM" id="SSF51419">
    <property type="entry name" value="PLP-binding barrel"/>
    <property type="match status" value="1"/>
</dbReference>
<feature type="binding site" evidence="5 7">
    <location>
        <position position="139"/>
    </location>
    <ligand>
        <name>substrate</name>
    </ligand>
</feature>
<dbReference type="GO" id="GO:0005829">
    <property type="term" value="C:cytosol"/>
    <property type="evidence" value="ECO:0007669"/>
    <property type="project" value="TreeGrafter"/>
</dbReference>
<dbReference type="GO" id="GO:0008784">
    <property type="term" value="F:alanine racemase activity"/>
    <property type="evidence" value="ECO:0007669"/>
    <property type="project" value="UniProtKB-UniRule"/>
</dbReference>
<keyword evidence="10" id="KW-1185">Reference proteome</keyword>
<reference evidence="9 10" key="1">
    <citation type="submission" date="2016-11" db="EMBL/GenBank/DDBJ databases">
        <authorList>
            <person name="Jaros S."/>
            <person name="Januszkiewicz K."/>
            <person name="Wedrychowicz H."/>
        </authorList>
    </citation>
    <scope>NUCLEOTIDE SEQUENCE [LARGE SCALE GENOMIC DNA]</scope>
    <source>
        <strain evidence="9 10">DSM 5091</strain>
    </source>
</reference>
<dbReference type="GO" id="GO:0030170">
    <property type="term" value="F:pyridoxal phosphate binding"/>
    <property type="evidence" value="ECO:0007669"/>
    <property type="project" value="UniProtKB-UniRule"/>
</dbReference>
<evidence type="ECO:0000313" key="9">
    <source>
        <dbReference type="EMBL" id="SHI81842.1"/>
    </source>
</evidence>
<evidence type="ECO:0000256" key="7">
    <source>
        <dbReference type="PIRSR" id="PIRSR600821-52"/>
    </source>
</evidence>
<evidence type="ECO:0000256" key="4">
    <source>
        <dbReference type="ARBA" id="ARBA00023235"/>
    </source>
</evidence>
<evidence type="ECO:0000256" key="5">
    <source>
        <dbReference type="HAMAP-Rule" id="MF_01201"/>
    </source>
</evidence>
<dbReference type="EMBL" id="FQZT01000002">
    <property type="protein sequence ID" value="SHI81842.1"/>
    <property type="molecule type" value="Genomic_DNA"/>
</dbReference>
<dbReference type="InterPro" id="IPR009006">
    <property type="entry name" value="Ala_racemase/Decarboxylase_C"/>
</dbReference>
<evidence type="ECO:0000256" key="3">
    <source>
        <dbReference type="ARBA" id="ARBA00022898"/>
    </source>
</evidence>
<protein>
    <recommendedName>
        <fullName evidence="5">Alanine racemase</fullName>
        <ecNumber evidence="5">5.1.1.1</ecNumber>
    </recommendedName>
</protein>
<dbReference type="InterPro" id="IPR011079">
    <property type="entry name" value="Ala_racemase_C"/>
</dbReference>
<dbReference type="InterPro" id="IPR000821">
    <property type="entry name" value="Ala_racemase"/>
</dbReference>
<comment type="cofactor">
    <cofactor evidence="2 5 6">
        <name>pyridoxal 5'-phosphate</name>
        <dbReference type="ChEBI" id="CHEBI:597326"/>
    </cofactor>
</comment>
<dbReference type="AlphaFoldDB" id="A0A1M6E8Q9"/>
<dbReference type="OrthoDB" id="9813814at2"/>
<dbReference type="InterPro" id="IPR001608">
    <property type="entry name" value="Ala_racemase_N"/>
</dbReference>
<dbReference type="PANTHER" id="PTHR30511:SF0">
    <property type="entry name" value="ALANINE RACEMASE, CATABOLIC-RELATED"/>
    <property type="match status" value="1"/>
</dbReference>
<proteinExistence type="inferred from homology"/>
<feature type="active site" description="Proton acceptor; specific for D-alanine" evidence="5">
    <location>
        <position position="41"/>
    </location>
</feature>
<dbReference type="UniPathway" id="UPA00042">
    <property type="reaction ID" value="UER00497"/>
</dbReference>
<dbReference type="Pfam" id="PF01168">
    <property type="entry name" value="Ala_racemase_N"/>
    <property type="match status" value="1"/>
</dbReference>
<feature type="modified residue" description="N6-(pyridoxal phosphate)lysine" evidence="5 6">
    <location>
        <position position="41"/>
    </location>
</feature>
<dbReference type="Pfam" id="PF00842">
    <property type="entry name" value="Ala_racemase_C"/>
    <property type="match status" value="1"/>
</dbReference>
<dbReference type="PROSITE" id="PS00395">
    <property type="entry name" value="ALANINE_RACEMASE"/>
    <property type="match status" value="1"/>
</dbReference>
<dbReference type="GO" id="GO:0030632">
    <property type="term" value="P:D-alanine biosynthetic process"/>
    <property type="evidence" value="ECO:0007669"/>
    <property type="project" value="UniProtKB-UniRule"/>
</dbReference>
<evidence type="ECO:0000256" key="6">
    <source>
        <dbReference type="PIRSR" id="PIRSR600821-50"/>
    </source>
</evidence>
<dbReference type="InterPro" id="IPR029066">
    <property type="entry name" value="PLP-binding_barrel"/>
</dbReference>
<feature type="binding site" evidence="5 7">
    <location>
        <position position="316"/>
    </location>
    <ligand>
        <name>substrate</name>
    </ligand>
</feature>
<gene>
    <name evidence="9" type="ORF">SAMN02745165_00984</name>
</gene>
<evidence type="ECO:0000259" key="8">
    <source>
        <dbReference type="SMART" id="SM01005"/>
    </source>
</evidence>
<dbReference type="SMART" id="SM01005">
    <property type="entry name" value="Ala_racemase_C"/>
    <property type="match status" value="1"/>
</dbReference>
<dbReference type="Proteomes" id="UP000184171">
    <property type="component" value="Unassembled WGS sequence"/>
</dbReference>
<dbReference type="RefSeq" id="WP_072906135.1">
    <property type="nucleotide sequence ID" value="NZ_FQZT01000002.1"/>
</dbReference>
<organism evidence="9 10">
    <name type="scientific">Malonomonas rubra DSM 5091</name>
    <dbReference type="NCBI Taxonomy" id="1122189"/>
    <lineage>
        <taxon>Bacteria</taxon>
        <taxon>Pseudomonadati</taxon>
        <taxon>Thermodesulfobacteriota</taxon>
        <taxon>Desulfuromonadia</taxon>
        <taxon>Desulfuromonadales</taxon>
        <taxon>Geopsychrobacteraceae</taxon>
        <taxon>Malonomonas</taxon>
    </lineage>
</organism>
<name>A0A1M6E8Q9_MALRU</name>
<dbReference type="NCBIfam" id="TIGR00492">
    <property type="entry name" value="alr"/>
    <property type="match status" value="1"/>
</dbReference>
<feature type="active site" description="Proton acceptor; specific for L-alanine" evidence="5">
    <location>
        <position position="268"/>
    </location>
</feature>
<evidence type="ECO:0000256" key="1">
    <source>
        <dbReference type="ARBA" id="ARBA00000316"/>
    </source>
</evidence>
<comment type="catalytic activity">
    <reaction evidence="1 5">
        <text>L-alanine = D-alanine</text>
        <dbReference type="Rhea" id="RHEA:20249"/>
        <dbReference type="ChEBI" id="CHEBI:57416"/>
        <dbReference type="ChEBI" id="CHEBI:57972"/>
        <dbReference type="EC" id="5.1.1.1"/>
    </reaction>
</comment>
<dbReference type="PRINTS" id="PR00992">
    <property type="entry name" value="ALARACEMASE"/>
</dbReference>
<dbReference type="FunFam" id="3.20.20.10:FF:000002">
    <property type="entry name" value="Alanine racemase"/>
    <property type="match status" value="1"/>
</dbReference>
<dbReference type="HAMAP" id="MF_01201">
    <property type="entry name" value="Ala_racemase"/>
    <property type="match status" value="1"/>
</dbReference>
<evidence type="ECO:0000313" key="10">
    <source>
        <dbReference type="Proteomes" id="UP000184171"/>
    </source>
</evidence>
<feature type="domain" description="Alanine racemase C-terminal" evidence="8">
    <location>
        <begin position="247"/>
        <end position="375"/>
    </location>
</feature>
<keyword evidence="4 5" id="KW-0413">Isomerase</keyword>
<evidence type="ECO:0000256" key="2">
    <source>
        <dbReference type="ARBA" id="ARBA00001933"/>
    </source>
</evidence>